<dbReference type="RefSeq" id="XP_008801355.2">
    <property type="nucleotide sequence ID" value="XM_008803133.3"/>
</dbReference>
<feature type="region of interest" description="Disordered" evidence="1">
    <location>
        <begin position="1"/>
        <end position="35"/>
    </location>
</feature>
<keyword evidence="2" id="KW-1185">Reference proteome</keyword>
<reference evidence="2" key="1">
    <citation type="journal article" date="2019" name="Nat. Commun.">
        <title>Genome-wide association mapping of date palm fruit traits.</title>
        <authorList>
            <person name="Hazzouri K.M."/>
            <person name="Gros-Balthazard M."/>
            <person name="Flowers J.M."/>
            <person name="Copetti D."/>
            <person name="Lemansour A."/>
            <person name="Lebrun M."/>
            <person name="Masmoudi K."/>
            <person name="Ferrand S."/>
            <person name="Dhar M.I."/>
            <person name="Fresquez Z.A."/>
            <person name="Rosas U."/>
            <person name="Zhang J."/>
            <person name="Talag J."/>
            <person name="Lee S."/>
            <person name="Kudrna D."/>
            <person name="Powell R.F."/>
            <person name="Leitch I.J."/>
            <person name="Krueger R.R."/>
            <person name="Wing R.A."/>
            <person name="Amiri K.M.A."/>
            <person name="Purugganan M.D."/>
        </authorList>
    </citation>
    <scope>NUCLEOTIDE SEQUENCE [LARGE SCALE GENOMIC DNA]</scope>
    <source>
        <strain evidence="2">cv. Khalas</strain>
    </source>
</reference>
<gene>
    <name evidence="3" type="primary">LOC103715493</name>
</gene>
<sequence length="161" mass="17087">MEGKKTTASTADNLFGQKEAASSPKSSSSSSSGYFSSVFPPASSVMAKDSARSDLYRTLDKQTTEGHIGSAQSSRAGDKYQGSPIKGHTSNKDGKSAYPTESIESPYFGSSVHYGGREFYSSAPSVRSSGAPSSFKAKDEDNLGDSDVATRGDWWQGSLYY</sequence>
<proteinExistence type="predicted"/>
<feature type="compositionally biased region" description="Polar residues" evidence="1">
    <location>
        <begin position="1"/>
        <end position="12"/>
    </location>
</feature>
<protein>
    <submittedName>
        <fullName evidence="3">Uncharacterized protein LOC103715493</fullName>
    </submittedName>
</protein>
<dbReference type="OrthoDB" id="1733797at2759"/>
<dbReference type="AlphaFoldDB" id="A0A8B7CL47"/>
<reference evidence="3" key="2">
    <citation type="submission" date="2025-08" db="UniProtKB">
        <authorList>
            <consortium name="RefSeq"/>
        </authorList>
    </citation>
    <scope>IDENTIFICATION</scope>
    <source>
        <tissue evidence="3">Young leaves</tissue>
    </source>
</reference>
<evidence type="ECO:0000313" key="2">
    <source>
        <dbReference type="Proteomes" id="UP000228380"/>
    </source>
</evidence>
<feature type="compositionally biased region" description="Polar residues" evidence="1">
    <location>
        <begin position="122"/>
        <end position="132"/>
    </location>
</feature>
<name>A0A8B7CL47_PHODC</name>
<evidence type="ECO:0000313" key="3">
    <source>
        <dbReference type="RefSeq" id="XP_008801355.2"/>
    </source>
</evidence>
<dbReference type="GeneID" id="103715493"/>
<organism evidence="2 3">
    <name type="scientific">Phoenix dactylifera</name>
    <name type="common">Date palm</name>
    <dbReference type="NCBI Taxonomy" id="42345"/>
    <lineage>
        <taxon>Eukaryota</taxon>
        <taxon>Viridiplantae</taxon>
        <taxon>Streptophyta</taxon>
        <taxon>Embryophyta</taxon>
        <taxon>Tracheophyta</taxon>
        <taxon>Spermatophyta</taxon>
        <taxon>Magnoliopsida</taxon>
        <taxon>Liliopsida</taxon>
        <taxon>Arecaceae</taxon>
        <taxon>Coryphoideae</taxon>
        <taxon>Phoeniceae</taxon>
        <taxon>Phoenix</taxon>
    </lineage>
</organism>
<feature type="compositionally biased region" description="Low complexity" evidence="1">
    <location>
        <begin position="22"/>
        <end position="35"/>
    </location>
</feature>
<feature type="region of interest" description="Disordered" evidence="1">
    <location>
        <begin position="56"/>
        <end position="102"/>
    </location>
</feature>
<feature type="region of interest" description="Disordered" evidence="1">
    <location>
        <begin position="121"/>
        <end position="161"/>
    </location>
</feature>
<evidence type="ECO:0000256" key="1">
    <source>
        <dbReference type="SAM" id="MobiDB-lite"/>
    </source>
</evidence>
<dbReference type="PANTHER" id="PTHR33738">
    <property type="entry name" value="EMB|CAB82975.1"/>
    <property type="match status" value="1"/>
</dbReference>
<dbReference type="Proteomes" id="UP000228380">
    <property type="component" value="Chromosome 12"/>
</dbReference>
<accession>A0A8B7CL47</accession>
<dbReference type="PANTHER" id="PTHR33738:SF8">
    <property type="entry name" value="OS05G0454500 PROTEIN"/>
    <property type="match status" value="1"/>
</dbReference>
<dbReference type="KEGG" id="pda:103715493"/>